<feature type="transmembrane region" description="Helical" evidence="1">
    <location>
        <begin position="107"/>
        <end position="127"/>
    </location>
</feature>
<dbReference type="Proteomes" id="UP000500767">
    <property type="component" value="Plasmid unnamed8"/>
</dbReference>
<feature type="transmembrane region" description="Helical" evidence="1">
    <location>
        <begin position="56"/>
        <end position="79"/>
    </location>
</feature>
<accession>A0A6M8HZT7</accession>
<keyword evidence="1" id="KW-0812">Transmembrane</keyword>
<geneLocation type="plasmid" evidence="2 3">
    <name>unnamed8</name>
</geneLocation>
<dbReference type="AlphaFoldDB" id="A0A6M8HZT7"/>
<keyword evidence="3" id="KW-1185">Reference proteome</keyword>
<proteinExistence type="predicted"/>
<keyword evidence="2" id="KW-0614">Plasmid</keyword>
<organism evidence="2 3">
    <name type="scientific">Lichenicola cladoniae</name>
    <dbReference type="NCBI Taxonomy" id="1484109"/>
    <lineage>
        <taxon>Bacteria</taxon>
        <taxon>Pseudomonadati</taxon>
        <taxon>Pseudomonadota</taxon>
        <taxon>Alphaproteobacteria</taxon>
        <taxon>Acetobacterales</taxon>
        <taxon>Acetobacteraceae</taxon>
        <taxon>Lichenicola</taxon>
    </lineage>
</organism>
<dbReference type="EMBL" id="CP053715">
    <property type="protein sequence ID" value="QKE94043.1"/>
    <property type="molecule type" value="Genomic_DNA"/>
</dbReference>
<evidence type="ECO:0000313" key="2">
    <source>
        <dbReference type="EMBL" id="QKE94043.1"/>
    </source>
</evidence>
<dbReference type="KEGG" id="lck:HN018_28390"/>
<evidence type="ECO:0000313" key="3">
    <source>
        <dbReference type="Proteomes" id="UP000500767"/>
    </source>
</evidence>
<keyword evidence="1" id="KW-1133">Transmembrane helix</keyword>
<sequence length="271" mass="30871">MDEQRRHIGWWKPAEGTESKSITWPEAFELASLDWSEDPLSNTDAPRLTPLGLQDFLLNGSLLLLIACVIATGLDYVVFPHIPTLLLKYDQNAGPHFSTLVSASDNLTAYLAIFTAAIAVYVARFTIRAQVRSKSRQKWIDKVRTLISDLISDIDLVFRKEYIDLTSINKKRMQLELLLNPSEKDHRLLTMLIRVCASPGLPVKADDNLRAFWKANDMEYRIHSGAKGLIRILLLGKVSRNNKVQGEAISYVIRLSNVVLKREWERVRETQ</sequence>
<evidence type="ECO:0000256" key="1">
    <source>
        <dbReference type="SAM" id="Phobius"/>
    </source>
</evidence>
<reference evidence="2 3" key="1">
    <citation type="journal article" date="2014" name="World J. Microbiol. Biotechnol.">
        <title>Biodiversity and physiological characteristics of Antarctic and Arctic lichens-associated bacteria.</title>
        <authorList>
            <person name="Lee Y.M."/>
            <person name="Kim E.H."/>
            <person name="Lee H.K."/>
            <person name="Hong S.G."/>
        </authorList>
    </citation>
    <scope>NUCLEOTIDE SEQUENCE [LARGE SCALE GENOMIC DNA]</scope>
    <source>
        <strain evidence="2 3">PAMC 26569</strain>
        <plasmid evidence="2">unnamed8</plasmid>
    </source>
</reference>
<keyword evidence="1" id="KW-0472">Membrane</keyword>
<dbReference type="RefSeq" id="WP_171837331.1">
    <property type="nucleotide sequence ID" value="NZ_CP053715.1"/>
</dbReference>
<name>A0A6M8HZT7_9PROT</name>
<gene>
    <name evidence="2" type="ORF">HN018_28390</name>
</gene>
<protein>
    <submittedName>
        <fullName evidence="2">Uncharacterized protein</fullName>
    </submittedName>
</protein>